<evidence type="ECO:0000313" key="1">
    <source>
        <dbReference type="EMBL" id="TGU72835.1"/>
    </source>
</evidence>
<sequence>MQKVAITAISVLLGAALIFMMVKVFEGKTIGVNEVGSPKTHTGTITITGVMAGSSQYDKSVIGIMDTKEAECKTGCEKLYIPVKCPGGEQPVIGDEIKASGKFQKLPAGYVFVARKLKVVKHHDIAPQQAPPKS</sequence>
<comment type="caution">
    <text evidence="1">The sequence shown here is derived from an EMBL/GenBank/DDBJ whole genome shotgun (WGS) entry which is preliminary data.</text>
</comment>
<dbReference type="RefSeq" id="WP_135870303.1">
    <property type="nucleotide sequence ID" value="NZ_SRSC01000002.1"/>
</dbReference>
<keyword evidence="2" id="KW-1185">Reference proteome</keyword>
<evidence type="ECO:0000313" key="2">
    <source>
        <dbReference type="Proteomes" id="UP000306416"/>
    </source>
</evidence>
<dbReference type="EMBL" id="SRSC01000002">
    <property type="protein sequence ID" value="TGU72835.1"/>
    <property type="molecule type" value="Genomic_DNA"/>
</dbReference>
<name>A0A4S1CGX0_9BACT</name>
<dbReference type="AlphaFoldDB" id="A0A4S1CGX0"/>
<protein>
    <submittedName>
        <fullName evidence="1">Uncharacterized protein</fullName>
    </submittedName>
</protein>
<dbReference type="Proteomes" id="UP000306416">
    <property type="component" value="Unassembled WGS sequence"/>
</dbReference>
<gene>
    <name evidence="1" type="ORF">E4633_11135</name>
</gene>
<proteinExistence type="predicted"/>
<organism evidence="1 2">
    <name type="scientific">Geomonas terrae</name>
    <dbReference type="NCBI Taxonomy" id="2562681"/>
    <lineage>
        <taxon>Bacteria</taxon>
        <taxon>Pseudomonadati</taxon>
        <taxon>Thermodesulfobacteriota</taxon>
        <taxon>Desulfuromonadia</taxon>
        <taxon>Geobacterales</taxon>
        <taxon>Geobacteraceae</taxon>
        <taxon>Geomonas</taxon>
    </lineage>
</organism>
<accession>A0A4S1CGX0</accession>
<reference evidence="1 2" key="1">
    <citation type="submission" date="2019-04" db="EMBL/GenBank/DDBJ databases">
        <title>Geobacter oryzae sp. nov., ferric-reducing bacteria isolated from paddy soil.</title>
        <authorList>
            <person name="Xu Z."/>
            <person name="Masuda Y."/>
            <person name="Itoh H."/>
            <person name="Senoo K."/>
        </authorList>
    </citation>
    <scope>NUCLEOTIDE SEQUENCE [LARGE SCALE GENOMIC DNA]</scope>
    <source>
        <strain evidence="1 2">Red111</strain>
    </source>
</reference>